<gene>
    <name evidence="3" type="ORF">FIBRA_07387</name>
</gene>
<dbReference type="OrthoDB" id="203724at2759"/>
<dbReference type="PANTHER" id="PTHR12975">
    <property type="entry name" value="TRANSPORT PROTEIN TRAPP"/>
    <property type="match status" value="1"/>
</dbReference>
<feature type="compositionally biased region" description="Low complexity" evidence="1">
    <location>
        <begin position="265"/>
        <end position="274"/>
    </location>
</feature>
<feature type="compositionally biased region" description="Pro residues" evidence="1">
    <location>
        <begin position="239"/>
        <end position="251"/>
    </location>
</feature>
<proteinExistence type="predicted"/>
<dbReference type="HOGENOM" id="CLU_004823_3_0_1"/>
<sequence>MAPTLPTSLSPHICILSSPDVEELFEASSLPALSQTLQSFVPLPQVTTRTTSLASIPHSSFALRFSDLHEIESATHEDEEQRAGRMMDWIGSRLSMRAPAWVQMLDAQAAANQEANVKESIWNDKTPWWEEVKRCVEGDHVPSTDEGWNHPVAVIMAVTTRAANPLQALQDLNSLPVDFPPWVDRTYLRYYLIIHPAKSPLADPIAEALFNAVKKQYGLHSYLLPLALPTDPFPTPVPVPSLPPRLPPPPSVTYETPPLAPAPTPAALSVPSTPRLLMSPAPRSPGPSMLMGRQPSASSPAPTGGHTLRLSEGDIQQTGKFVREFVVMSLVPWMEKCVIDWNENVRHLGFSKKLGLNMKQFSSSRRLPSRLFSSTRRLFGSSNVASSSSIPATPVHGSNPSISSISSKVSSHAPSNSVSSVASVSSIGTIGGGIVTQQRRLAEFATVLGDYKLATTVWENLRKEGRGGSDILPLLLSPSPALALHVAHAITLLHSLSPHAYGSPAHAQLRALSFAVRWAIGIDKRDFLSAVLEGERWLVQAAAGVRRPFLSEISLLCWPMRLDFGSKLIRSIKAEEPPATALLAHAAFLSEKKGVRRRSALWYLSAGDKFEKSGHKPLAMYFFRKAHELYKTPHTKQISPSFWESEGVDHRRWKGFESVLPGIEHELGRLLYTTGDTEGAVRYFTGLLRKAPLAGSITSLDLMNGSGSTEGQISADKVYLEDFRVALKHFRTTEQHKWEASSLQLPVMFCQARQTRVRLPNDITDGDPSRWAKLEDDWSNFWASRGKEKLERNCRAAVDEHFWVDIAMQNPLDVEVSLSELSVIVKEAVADETKDVKDIVDVEIVDEILLGAREMRTIPIAIKCRRPASLLITHVTYSFLSLLPAKESLAVRGRRLHDTPQQRQNKAYAPDVVIKVNVEEAGQRLFANFVDDRHLVLAHGEHKRLKLWLSNSGSKKISELWLVTGTEDGIWVNDDSSKQDSLFQLPQSEVLHSHNSLAPGEPIRLPLTDLHGSSELAPGENLQFSVTFHASQMAEQDLCFLFIFRESESMSFRYARAVRHYEVRPILKVVAHGRPSEALDQLFALSMEVENVTGFTGIQLSQLTTVSPMWLCNFPAQLHLGKVLPHQITRLTLGIRPWQKEVESIKPISQFVAQKLQAVVQGNQPDSTNPPSVDLLCSHITATNAITSVSAPPTCHFMHSGKRAFAFRATTSSHPHIPANSLKSIFPLYNPYTIDIMLFWEIPSENRHGHILVPGLILGASHAPLKEILEDAESAKVKRSMYAETQRERVEILKAIRGSEWNLELDPVVVTTESNDIVNHDFSIGPCSVPVAFTLRNYSPTNPCRVVMKFDSKVEQHNGHPLRPRFAGRLTHRATLEALESVIFKVKVWVDRPGNFVLDGWTVETEVGEQVDSRSLASANVWRSRHLHYLQGPYPGSLPCVTVVGMGHSL</sequence>
<dbReference type="InterPro" id="IPR058541">
    <property type="entry name" value="Ig_TPPC8_1st"/>
</dbReference>
<protein>
    <recommendedName>
        <fullName evidence="2">TPPC8 first Ig-like domain-containing protein</fullName>
    </recommendedName>
</protein>
<dbReference type="Pfam" id="PF24545">
    <property type="entry name" value="Ig_TPPC8_1st"/>
    <property type="match status" value="1"/>
</dbReference>
<dbReference type="InterPro" id="IPR024420">
    <property type="entry name" value="TRAPP_III_complex_Trs85"/>
</dbReference>
<dbReference type="EMBL" id="HE797181">
    <property type="protein sequence ID" value="CCM05178.1"/>
    <property type="molecule type" value="Genomic_DNA"/>
</dbReference>
<feature type="domain" description="TPPC8 first Ig-like" evidence="2">
    <location>
        <begin position="793"/>
        <end position="922"/>
    </location>
</feature>
<dbReference type="Pfam" id="PF12739">
    <property type="entry name" value="TRAPPC-Trs85"/>
    <property type="match status" value="1"/>
</dbReference>
<evidence type="ECO:0000313" key="4">
    <source>
        <dbReference type="Proteomes" id="UP000006352"/>
    </source>
</evidence>
<dbReference type="RefSeq" id="XP_012184461.1">
    <property type="nucleotide sequence ID" value="XM_012329071.1"/>
</dbReference>
<dbReference type="STRING" id="599839.J4GEA4"/>
<evidence type="ECO:0000259" key="2">
    <source>
        <dbReference type="Pfam" id="PF24545"/>
    </source>
</evidence>
<dbReference type="InParanoid" id="J4GEA4"/>
<dbReference type="GO" id="GO:1990072">
    <property type="term" value="C:TRAPPIII protein complex"/>
    <property type="evidence" value="ECO:0007669"/>
    <property type="project" value="TreeGrafter"/>
</dbReference>
<feature type="region of interest" description="Disordered" evidence="1">
    <location>
        <begin position="239"/>
        <end position="307"/>
    </location>
</feature>
<feature type="compositionally biased region" description="Low complexity" evidence="1">
    <location>
        <begin position="398"/>
        <end position="407"/>
    </location>
</feature>
<evidence type="ECO:0000256" key="1">
    <source>
        <dbReference type="SAM" id="MobiDB-lite"/>
    </source>
</evidence>
<name>J4GEA4_9APHY</name>
<dbReference type="GeneID" id="24100089"/>
<dbReference type="Proteomes" id="UP000006352">
    <property type="component" value="Unassembled WGS sequence"/>
</dbReference>
<accession>J4GEA4</accession>
<organism evidence="3 4">
    <name type="scientific">Fibroporia radiculosa</name>
    <dbReference type="NCBI Taxonomy" id="599839"/>
    <lineage>
        <taxon>Eukaryota</taxon>
        <taxon>Fungi</taxon>
        <taxon>Dikarya</taxon>
        <taxon>Basidiomycota</taxon>
        <taxon>Agaricomycotina</taxon>
        <taxon>Agaricomycetes</taxon>
        <taxon>Polyporales</taxon>
        <taxon>Fibroporiaceae</taxon>
        <taxon>Fibroporia</taxon>
    </lineage>
</organism>
<feature type="region of interest" description="Disordered" evidence="1">
    <location>
        <begin position="382"/>
        <end position="407"/>
    </location>
</feature>
<dbReference type="PANTHER" id="PTHR12975:SF6">
    <property type="entry name" value="TRAFFICKING PROTEIN PARTICLE COMPLEX SUBUNIT 8"/>
    <property type="match status" value="1"/>
</dbReference>
<keyword evidence="4" id="KW-1185">Reference proteome</keyword>
<reference evidence="3 4" key="1">
    <citation type="journal article" date="2012" name="Appl. Environ. Microbiol.">
        <title>Short-read sequencing for genomic analysis of the brown rot fungus Fibroporia radiculosa.</title>
        <authorList>
            <person name="Tang J.D."/>
            <person name="Perkins A.D."/>
            <person name="Sonstegard T.S."/>
            <person name="Schroeder S.G."/>
            <person name="Burgess S.C."/>
            <person name="Diehl S.V."/>
        </authorList>
    </citation>
    <scope>NUCLEOTIDE SEQUENCE [LARGE SCALE GENOMIC DNA]</scope>
    <source>
        <strain evidence="3 4">TFFH 294</strain>
    </source>
</reference>
<evidence type="ECO:0000313" key="3">
    <source>
        <dbReference type="EMBL" id="CCM05178.1"/>
    </source>
</evidence>